<sequence length="854" mass="94874">MAAVFLHHVVGDLTVGKPEVKEFWEGETLEAAMREIAGAAEGAITVWRRTGEEAVVEGGRAPRFVGILNSLDVVAFLAKEVDREVAMRKPVREIVRSNPLLLKEVDPATRLIDALEMMKQGTKRLLVRKNVTWKGMSKRFSVLYNGKWLKNFDSSSTTAPSPNSSAGSSWPSSSWQENYCCLSREDVVRFLIGCLGALAPLPLSSISTLGAVSHSYCYIDASSPALDILHVFPHDPSAAAVVETSPSGTQKIIGEISAYKLWKCDYLAAAWAMANLSAGQFVMGSEDEAQDSFPDFTISSQLNTAAAAAADHSPPRPGKFSSRSIGFFGHQPAGGLRSARSMYRGRSAPLTCRRTSSLAAVMAQMLSHRATHVWVTEEESEENLLVGVKKLDFLKRPLFCLFPQHSLSSPPRLVTGSTSLQESTTGPVGVSLPCSMGFLRQTIRRAFHWLLPLWLNTGESYKMKLPIREEIKLGLSSSVQVKDSTCCEKQSKPLGCDSLPRGIIRSTSNLEMQPLWGPPLSPKKKVKTKASKVLLAMAVGIKQKEIVNQIVKKFSSVDNSVMLFHYDGLVDGWRDLQWSNSALHISAINQTKWWFAKRFLHPDIIADYDYVFLWDEDLGVDHFNPKRYISIIKREGLEISQPGLDLGESEVHHRITVRLRKGDFHRRIHNPSGGGKCDENSNGPPCTGWVEMMAPVFSKLAWRCAWHLIQNDLVHAWGLDYKLGYCAQGDRTEKVGIVDSEYIVHKGIPTLGGSDEVKVGDEHSIKRQRNASLSKKSALAPVVGLLVLSRFVSTRPDHILHFQAPRMSGYGNRVHVRARSYSELLIFEQRWRKAASEDVCWKDLYPESAKKARP</sequence>
<evidence type="ECO:0000313" key="2">
    <source>
        <dbReference type="EMBL" id="PKA63827.1"/>
    </source>
</evidence>
<proteinExistence type="predicted"/>
<evidence type="ECO:0000256" key="1">
    <source>
        <dbReference type="SAM" id="MobiDB-lite"/>
    </source>
</evidence>
<organism evidence="2 3">
    <name type="scientific">Apostasia shenzhenica</name>
    <dbReference type="NCBI Taxonomy" id="1088818"/>
    <lineage>
        <taxon>Eukaryota</taxon>
        <taxon>Viridiplantae</taxon>
        <taxon>Streptophyta</taxon>
        <taxon>Embryophyta</taxon>
        <taxon>Tracheophyta</taxon>
        <taxon>Spermatophyta</taxon>
        <taxon>Magnoliopsida</taxon>
        <taxon>Liliopsida</taxon>
        <taxon>Asparagales</taxon>
        <taxon>Orchidaceae</taxon>
        <taxon>Apostasioideae</taxon>
        <taxon>Apostasia</taxon>
    </lineage>
</organism>
<dbReference type="OrthoDB" id="1935572at2759"/>
<dbReference type="STRING" id="1088818.A0A2I0B7Q0"/>
<dbReference type="AlphaFoldDB" id="A0A2I0B7Q0"/>
<name>A0A2I0B7Q0_9ASPA</name>
<dbReference type="PANTHER" id="PTHR31210:SF11">
    <property type="entry name" value="KETOGLUTARATE REDUCTASE TRANS-SPLICING-LIKE PROTEIN, PUTATIVE (DUF707)-RELATED"/>
    <property type="match status" value="1"/>
</dbReference>
<dbReference type="Pfam" id="PF05212">
    <property type="entry name" value="DUF707"/>
    <property type="match status" value="1"/>
</dbReference>
<dbReference type="PANTHER" id="PTHR31210">
    <property type="entry name" value="OS06G0731900 PROTEIN"/>
    <property type="match status" value="1"/>
</dbReference>
<evidence type="ECO:0000313" key="3">
    <source>
        <dbReference type="Proteomes" id="UP000236161"/>
    </source>
</evidence>
<accession>A0A2I0B7Q0</accession>
<dbReference type="EMBL" id="KZ451906">
    <property type="protein sequence ID" value="PKA63827.1"/>
    <property type="molecule type" value="Genomic_DNA"/>
</dbReference>
<reference evidence="2 3" key="1">
    <citation type="journal article" date="2017" name="Nature">
        <title>The Apostasia genome and the evolution of orchids.</title>
        <authorList>
            <person name="Zhang G.Q."/>
            <person name="Liu K.W."/>
            <person name="Li Z."/>
            <person name="Lohaus R."/>
            <person name="Hsiao Y.Y."/>
            <person name="Niu S.C."/>
            <person name="Wang J.Y."/>
            <person name="Lin Y.C."/>
            <person name="Xu Q."/>
            <person name="Chen L.J."/>
            <person name="Yoshida K."/>
            <person name="Fujiwara S."/>
            <person name="Wang Z.W."/>
            <person name="Zhang Y.Q."/>
            <person name="Mitsuda N."/>
            <person name="Wang M."/>
            <person name="Liu G.H."/>
            <person name="Pecoraro L."/>
            <person name="Huang H.X."/>
            <person name="Xiao X.J."/>
            <person name="Lin M."/>
            <person name="Wu X.Y."/>
            <person name="Wu W.L."/>
            <person name="Chen Y.Y."/>
            <person name="Chang S.B."/>
            <person name="Sakamoto S."/>
            <person name="Ohme-Takagi M."/>
            <person name="Yagi M."/>
            <person name="Zeng S.J."/>
            <person name="Shen C.Y."/>
            <person name="Yeh C.M."/>
            <person name="Luo Y.B."/>
            <person name="Tsai W.C."/>
            <person name="Van de Peer Y."/>
            <person name="Liu Z.J."/>
        </authorList>
    </citation>
    <scope>NUCLEOTIDE SEQUENCE [LARGE SCALE GENOMIC DNA]</scope>
    <source>
        <strain evidence="3">cv. Shenzhen</strain>
        <tissue evidence="2">Stem</tissue>
    </source>
</reference>
<feature type="region of interest" description="Disordered" evidence="1">
    <location>
        <begin position="155"/>
        <end position="174"/>
    </location>
</feature>
<dbReference type="Proteomes" id="UP000236161">
    <property type="component" value="Unassembled WGS sequence"/>
</dbReference>
<dbReference type="InterPro" id="IPR007877">
    <property type="entry name" value="DUF707"/>
</dbReference>
<keyword evidence="3" id="KW-1185">Reference proteome</keyword>
<protein>
    <submittedName>
        <fullName evidence="2">CBS domain-containing protein CBSX6</fullName>
    </submittedName>
</protein>
<gene>
    <name evidence="2" type="primary">CBSX6</name>
    <name evidence="2" type="ORF">AXF42_Ash004836</name>
</gene>